<organism evidence="2 3">
    <name type="scientific">Streptococcus minor</name>
    <dbReference type="NCBI Taxonomy" id="229549"/>
    <lineage>
        <taxon>Bacteria</taxon>
        <taxon>Bacillati</taxon>
        <taxon>Bacillota</taxon>
        <taxon>Bacilli</taxon>
        <taxon>Lactobacillales</taxon>
        <taxon>Streptococcaceae</taxon>
        <taxon>Streptococcus</taxon>
    </lineage>
</organism>
<evidence type="ECO:0000313" key="2">
    <source>
        <dbReference type="EMBL" id="RRD32466.1"/>
    </source>
</evidence>
<feature type="transmembrane region" description="Helical" evidence="1">
    <location>
        <begin position="323"/>
        <end position="342"/>
    </location>
</feature>
<proteinExistence type="predicted"/>
<dbReference type="EMBL" id="RQZA01000001">
    <property type="protein sequence ID" value="RRD32466.1"/>
    <property type="molecule type" value="Genomic_DNA"/>
</dbReference>
<accession>A0A3P1VFN3</accession>
<comment type="caution">
    <text evidence="2">The sequence shown here is derived from an EMBL/GenBank/DDBJ whole genome shotgun (WGS) entry which is preliminary data.</text>
</comment>
<keyword evidence="1" id="KW-0812">Transmembrane</keyword>
<feature type="transmembrane region" description="Helical" evidence="1">
    <location>
        <begin position="252"/>
        <end position="272"/>
    </location>
</feature>
<feature type="transmembrane region" description="Helical" evidence="1">
    <location>
        <begin position="354"/>
        <end position="379"/>
    </location>
</feature>
<keyword evidence="3" id="KW-1185">Reference proteome</keyword>
<keyword evidence="1" id="KW-0472">Membrane</keyword>
<dbReference type="RefSeq" id="WP_124775507.1">
    <property type="nucleotide sequence ID" value="NZ_RQZA01000001.1"/>
</dbReference>
<evidence type="ECO:0000313" key="3">
    <source>
        <dbReference type="Proteomes" id="UP000281771"/>
    </source>
</evidence>
<protein>
    <submittedName>
        <fullName evidence="2">Citrate transporter</fullName>
    </submittedName>
</protein>
<feature type="transmembrane region" description="Helical" evidence="1">
    <location>
        <begin position="278"/>
        <end position="302"/>
    </location>
</feature>
<feature type="transmembrane region" description="Helical" evidence="1">
    <location>
        <begin position="212"/>
        <end position="231"/>
    </location>
</feature>
<feature type="transmembrane region" description="Helical" evidence="1">
    <location>
        <begin position="432"/>
        <end position="450"/>
    </location>
</feature>
<name>A0A3P1VFN3_9STRE</name>
<sequence>MKKILNNIVGLVFLSASLFPIGVSAQDISEVPTPEGYMKFVVIIPILLILFLLFKKVDMLVAGFIGGALAMVIGGISIGKANELLMASIPAMLGITGPIINSAIATAVFKSGGYSSALALVRRGIKGKVEYFAAFIVLLMAGATYMSGIGGGTAMVLAPLAFAAVGAVPEIIAAMCLAAAVSFTTSPASLESSIVSQLTSQPVGNYVETMRLYWLLFTIIAIIIAFVGARRNKTIFQGEESEEIAALSTKELWIRTIPAIFLLFAVIAGPTINSWLGFPILGTFMYLIITILLIFLCTKFTLKESSTALVDGSQYILTRLFQVGIFITFINIITQTGAFGVIVEAAKVAPNSLIVPALILAGFAIGVPAGAYVATILALVIPIGVSLNLPLLAIGFITMAVGLGSQMSFVNITMQAQASGFHIDILDVVKGNTKWILGALTLLIILSLIVL</sequence>
<reference evidence="2 3" key="1">
    <citation type="submission" date="2018-11" db="EMBL/GenBank/DDBJ databases">
        <title>Genomes From Bacteria Associated with the Canine Oral Cavity: a Test Case for Automated Genome-Based Taxonomic Assignment.</title>
        <authorList>
            <person name="Coil D.A."/>
            <person name="Jospin G."/>
            <person name="Darling A.E."/>
            <person name="Wallis C."/>
            <person name="Davis I.J."/>
            <person name="Harris S."/>
            <person name="Eisen J.A."/>
            <person name="Holcombe L.J."/>
            <person name="O'Flynn C."/>
        </authorList>
    </citation>
    <scope>NUCLEOTIDE SEQUENCE [LARGE SCALE GENOMIC DNA]</scope>
    <source>
        <strain evidence="2 3">OH4621_COT-116</strain>
    </source>
</reference>
<dbReference type="AlphaFoldDB" id="A0A3P1VFN3"/>
<dbReference type="Proteomes" id="UP000281771">
    <property type="component" value="Unassembled WGS sequence"/>
</dbReference>
<evidence type="ECO:0000256" key="1">
    <source>
        <dbReference type="SAM" id="Phobius"/>
    </source>
</evidence>
<feature type="transmembrane region" description="Helical" evidence="1">
    <location>
        <begin position="60"/>
        <end position="78"/>
    </location>
</feature>
<feature type="transmembrane region" description="Helical" evidence="1">
    <location>
        <begin position="129"/>
        <end position="149"/>
    </location>
</feature>
<gene>
    <name evidence="2" type="ORF">EII38_01650</name>
</gene>
<feature type="transmembrane region" description="Helical" evidence="1">
    <location>
        <begin position="35"/>
        <end position="53"/>
    </location>
</feature>
<dbReference type="STRING" id="1123309.GCA_000377005_01537"/>
<keyword evidence="1" id="KW-1133">Transmembrane helix</keyword>